<accession>A0ABU3Y9Q4</accession>
<dbReference type="SUPFAM" id="SSF51261">
    <property type="entry name" value="Duplicated hybrid motif"/>
    <property type="match status" value="1"/>
</dbReference>
<dbReference type="InterPro" id="IPR016047">
    <property type="entry name" value="M23ase_b-sheet_dom"/>
</dbReference>
<feature type="coiled-coil region" evidence="2">
    <location>
        <begin position="42"/>
        <end position="97"/>
    </location>
</feature>
<evidence type="ECO:0000256" key="3">
    <source>
        <dbReference type="SAM" id="MobiDB-lite"/>
    </source>
</evidence>
<dbReference type="Pfam" id="PF01551">
    <property type="entry name" value="Peptidase_M23"/>
    <property type="match status" value="1"/>
</dbReference>
<dbReference type="Gene3D" id="2.70.70.10">
    <property type="entry name" value="Glucose Permease (Domain IIA)"/>
    <property type="match status" value="1"/>
</dbReference>
<evidence type="ECO:0000313" key="6">
    <source>
        <dbReference type="EMBL" id="MDV3458143.1"/>
    </source>
</evidence>
<keyword evidence="7" id="KW-1185">Reference proteome</keyword>
<feature type="compositionally biased region" description="Pro residues" evidence="3">
    <location>
        <begin position="253"/>
        <end position="268"/>
    </location>
</feature>
<dbReference type="CDD" id="cd12797">
    <property type="entry name" value="M23_peptidase"/>
    <property type="match status" value="1"/>
</dbReference>
<feature type="region of interest" description="Disordered" evidence="3">
    <location>
        <begin position="250"/>
        <end position="270"/>
    </location>
</feature>
<keyword evidence="1 4" id="KW-0732">Signal</keyword>
<dbReference type="InterPro" id="IPR050570">
    <property type="entry name" value="Cell_wall_metabolism_enzyme"/>
</dbReference>
<dbReference type="PANTHER" id="PTHR21666">
    <property type="entry name" value="PEPTIDASE-RELATED"/>
    <property type="match status" value="1"/>
</dbReference>
<evidence type="ECO:0000313" key="7">
    <source>
        <dbReference type="Proteomes" id="UP001273531"/>
    </source>
</evidence>
<keyword evidence="2" id="KW-0175">Coiled coil</keyword>
<evidence type="ECO:0000259" key="5">
    <source>
        <dbReference type="Pfam" id="PF01551"/>
    </source>
</evidence>
<dbReference type="RefSeq" id="WP_317227254.1">
    <property type="nucleotide sequence ID" value="NZ_JAWJEJ010000001.1"/>
</dbReference>
<name>A0ABU3Y9Q4_9SPHN</name>
<sequence>MGPKRSIATAATLLAMLAAGSMAPAQEMRAQQAKLKSATAASNAADARARQLEAAAANERDRATKARAQEAAAAERIKAAEADIAAAEARIAIVDRLLASQRSQVAERQGPIVRLIAALQSMARRPAVLGLIQPGSTQDMVHVRAVLGTTLPVVERRTTEIRAELARVQQLRVNADTAVQSLRDGRTRLEAERIALVQLEATHRARSQALGRSALVESDRALAMGERARDIVDQMQSQEEANQVQRALLDLPGPLPRPDSASPSPPAARPAAYRLPVAGQLVTGLGELSATGVRARGLTLATTVNARVVAPAGGRVVYAGPFRGYGGVVIVDHGEGWTTLVAGLGGIAVRVGNQVAQGGVLGRAWREGEPRVTIELRRRGQPVDLAQLLN</sequence>
<comment type="caution">
    <text evidence="6">The sequence shown here is derived from an EMBL/GenBank/DDBJ whole genome shotgun (WGS) entry which is preliminary data.</text>
</comment>
<feature type="signal peptide" evidence="4">
    <location>
        <begin position="1"/>
        <end position="25"/>
    </location>
</feature>
<proteinExistence type="predicted"/>
<gene>
    <name evidence="6" type="ORF">RZN05_14190</name>
</gene>
<dbReference type="PANTHER" id="PTHR21666:SF289">
    <property type="entry name" value="L-ALA--D-GLU ENDOPEPTIDASE"/>
    <property type="match status" value="1"/>
</dbReference>
<organism evidence="6 7">
    <name type="scientific">Sphingomonas agrestis</name>
    <dbReference type="NCBI Taxonomy" id="3080540"/>
    <lineage>
        <taxon>Bacteria</taxon>
        <taxon>Pseudomonadati</taxon>
        <taxon>Pseudomonadota</taxon>
        <taxon>Alphaproteobacteria</taxon>
        <taxon>Sphingomonadales</taxon>
        <taxon>Sphingomonadaceae</taxon>
        <taxon>Sphingomonas</taxon>
    </lineage>
</organism>
<dbReference type="Proteomes" id="UP001273531">
    <property type="component" value="Unassembled WGS sequence"/>
</dbReference>
<evidence type="ECO:0000256" key="4">
    <source>
        <dbReference type="SAM" id="SignalP"/>
    </source>
</evidence>
<dbReference type="EMBL" id="JAWJEJ010000001">
    <property type="protein sequence ID" value="MDV3458143.1"/>
    <property type="molecule type" value="Genomic_DNA"/>
</dbReference>
<evidence type="ECO:0000256" key="1">
    <source>
        <dbReference type="ARBA" id="ARBA00022729"/>
    </source>
</evidence>
<feature type="chain" id="PRO_5047101475" evidence="4">
    <location>
        <begin position="26"/>
        <end position="390"/>
    </location>
</feature>
<protein>
    <submittedName>
        <fullName evidence="6">Peptidoglycan DD-metalloendopeptidase family protein</fullName>
    </submittedName>
</protein>
<evidence type="ECO:0000256" key="2">
    <source>
        <dbReference type="SAM" id="Coils"/>
    </source>
</evidence>
<dbReference type="InterPro" id="IPR011055">
    <property type="entry name" value="Dup_hybrid_motif"/>
</dbReference>
<feature type="domain" description="M23ase beta-sheet core" evidence="5">
    <location>
        <begin position="296"/>
        <end position="384"/>
    </location>
</feature>
<reference evidence="6 7" key="1">
    <citation type="submission" date="2023-10" db="EMBL/GenBank/DDBJ databases">
        <title>Sphingomonas sp. HF-S4 16S ribosomal RNA gene Genome sequencing and assembly.</title>
        <authorList>
            <person name="Lee H."/>
        </authorList>
    </citation>
    <scope>NUCLEOTIDE SEQUENCE [LARGE SCALE GENOMIC DNA]</scope>
    <source>
        <strain evidence="6 7">HF-S4</strain>
    </source>
</reference>